<evidence type="ECO:0000313" key="1">
    <source>
        <dbReference type="EMBL" id="VFJ43150.1"/>
    </source>
</evidence>
<name>A0A450RVK3_9GAMM</name>
<dbReference type="AlphaFoldDB" id="A0A450RVK3"/>
<dbReference type="Pfam" id="PF10049">
    <property type="entry name" value="DUF2283"/>
    <property type="match status" value="1"/>
</dbReference>
<dbReference type="EMBL" id="CAADEZ010000005">
    <property type="protein sequence ID" value="VFJ43150.1"/>
    <property type="molecule type" value="Genomic_DNA"/>
</dbReference>
<reference evidence="1" key="1">
    <citation type="submission" date="2019-02" db="EMBL/GenBank/DDBJ databases">
        <authorList>
            <person name="Gruber-Vodicka R. H."/>
            <person name="Seah K. B. B."/>
        </authorList>
    </citation>
    <scope>NUCLEOTIDE SEQUENCE</scope>
    <source>
        <strain evidence="1">BECK_BZ163</strain>
        <strain evidence="3">BECK_BZ164</strain>
        <strain evidence="2">BECK_BZ165</strain>
    </source>
</reference>
<evidence type="ECO:0000313" key="2">
    <source>
        <dbReference type="EMBL" id="VFJ73004.1"/>
    </source>
</evidence>
<evidence type="ECO:0000313" key="3">
    <source>
        <dbReference type="EMBL" id="VFK15703.1"/>
    </source>
</evidence>
<accession>A0A450RVK3</accession>
<evidence type="ECO:0008006" key="4">
    <source>
        <dbReference type="Google" id="ProtNLM"/>
    </source>
</evidence>
<proteinExistence type="predicted"/>
<dbReference type="EMBL" id="CAADFL010000384">
    <property type="protein sequence ID" value="VFK15703.1"/>
    <property type="molecule type" value="Genomic_DNA"/>
</dbReference>
<gene>
    <name evidence="1" type="ORF">BECKFM1743A_GA0114220_100058</name>
    <name evidence="3" type="ORF">BECKFM1743B_GA0114221_103843</name>
    <name evidence="2" type="ORF">BECKFM1743C_GA0114222_106931</name>
</gene>
<protein>
    <recommendedName>
        <fullName evidence="4">DUF2283 domain-containing protein</fullName>
    </recommendedName>
</protein>
<dbReference type="InterPro" id="IPR019270">
    <property type="entry name" value="DUF2283"/>
</dbReference>
<sequence length="72" mass="8256">MKIAYYEEDDTLFIEFSKEKIVRDESIDWDINIGYTNSGIGEITILDASRNGCYPWVVENHAIPPQRVHAPA</sequence>
<dbReference type="EMBL" id="CAADFA010000693">
    <property type="protein sequence ID" value="VFJ73004.1"/>
    <property type="molecule type" value="Genomic_DNA"/>
</dbReference>
<organism evidence="1">
    <name type="scientific">Candidatus Kentrum sp. FM</name>
    <dbReference type="NCBI Taxonomy" id="2126340"/>
    <lineage>
        <taxon>Bacteria</taxon>
        <taxon>Pseudomonadati</taxon>
        <taxon>Pseudomonadota</taxon>
        <taxon>Gammaproteobacteria</taxon>
        <taxon>Candidatus Kentrum</taxon>
    </lineage>
</organism>